<feature type="compositionally biased region" description="Acidic residues" evidence="1">
    <location>
        <begin position="10"/>
        <end position="19"/>
    </location>
</feature>
<feature type="compositionally biased region" description="Acidic residues" evidence="1">
    <location>
        <begin position="121"/>
        <end position="133"/>
    </location>
</feature>
<proteinExistence type="predicted"/>
<evidence type="ECO:0000256" key="1">
    <source>
        <dbReference type="SAM" id="MobiDB-lite"/>
    </source>
</evidence>
<feature type="region of interest" description="Disordered" evidence="1">
    <location>
        <begin position="522"/>
        <end position="561"/>
    </location>
</feature>
<dbReference type="Pfam" id="PF20149">
    <property type="entry name" value="DUF6532"/>
    <property type="match status" value="1"/>
</dbReference>
<feature type="region of interest" description="Disordered" evidence="1">
    <location>
        <begin position="1"/>
        <end position="286"/>
    </location>
</feature>
<dbReference type="InterPro" id="IPR045341">
    <property type="entry name" value="DUF6532"/>
</dbReference>
<dbReference type="AlphaFoldDB" id="A0AAD7K870"/>
<accession>A0AAD7K870</accession>
<gene>
    <name evidence="3" type="ORF">B0H16DRAFT_1838363</name>
</gene>
<organism evidence="3 4">
    <name type="scientific">Mycena metata</name>
    <dbReference type="NCBI Taxonomy" id="1033252"/>
    <lineage>
        <taxon>Eukaryota</taxon>
        <taxon>Fungi</taxon>
        <taxon>Dikarya</taxon>
        <taxon>Basidiomycota</taxon>
        <taxon>Agaricomycotina</taxon>
        <taxon>Agaricomycetes</taxon>
        <taxon>Agaricomycetidae</taxon>
        <taxon>Agaricales</taxon>
        <taxon>Marasmiineae</taxon>
        <taxon>Mycenaceae</taxon>
        <taxon>Mycena</taxon>
    </lineage>
</organism>
<sequence length="561" mass="61584">MGRNKIPASSDDDSDEDNPSLESPKSTRHSGNDSEREEVPAAKPRRPARRSGDDLSENLVLESRTRTERRPSQKQGSNDKENVDTLKQKLKSAQKALAKAQVKAAKQTPASASNATGYGGDDCESEEREDSEVEGAVTFSSSIKAHPPLPAPPPRKAPVLKKLKVTGPPQTSSRAFLTLPEPSPQHTQSQPLKSGLDGMDLDIVPPSNDPSNDLLHDDDAAGGDSYDGLPASPSHGRGRAPHKTPLSSVPRKRGGASSPPTAPAAKRKRREPRFADGFVPTAGGKPKAADYEPVVRALLLRAMVEYVVRILTKNAFPPVDVQLLWAKECFRSACRAAEAYYGITDRMLKLIAKRGSHIRSQIITACRALFAAHYEFNRTSTSKAAIKANAELSATLCDEARFSYKDVKNQTGYAENTIFNDIRRAVIFKTKKAIGAIFQSHFNPYPLEAVALEFTTVQFCAVEWSTGQFVQNKFEEKDVSEAYITHLNDIRRWEELDKVVVRNIRAKWYKRAIGPLKLAAADGPSGTHIDEKREDLLRQELAGRTGETDSEDENEGPQAEP</sequence>
<name>A0AAD7K870_9AGAR</name>
<evidence type="ECO:0000313" key="4">
    <source>
        <dbReference type="Proteomes" id="UP001215598"/>
    </source>
</evidence>
<feature type="compositionally biased region" description="Basic and acidic residues" evidence="1">
    <location>
        <begin position="30"/>
        <end position="40"/>
    </location>
</feature>
<feature type="compositionally biased region" description="Basic and acidic residues" evidence="1">
    <location>
        <begin position="63"/>
        <end position="87"/>
    </location>
</feature>
<feature type="domain" description="DUF6532" evidence="2">
    <location>
        <begin position="302"/>
        <end position="493"/>
    </location>
</feature>
<feature type="compositionally biased region" description="Low complexity" evidence="1">
    <location>
        <begin position="91"/>
        <end position="107"/>
    </location>
</feature>
<comment type="caution">
    <text evidence="3">The sequence shown here is derived from an EMBL/GenBank/DDBJ whole genome shotgun (WGS) entry which is preliminary data.</text>
</comment>
<evidence type="ECO:0000313" key="3">
    <source>
        <dbReference type="EMBL" id="KAJ7779092.1"/>
    </source>
</evidence>
<feature type="compositionally biased region" description="Pro residues" evidence="1">
    <location>
        <begin position="147"/>
        <end position="156"/>
    </location>
</feature>
<reference evidence="3" key="1">
    <citation type="submission" date="2023-03" db="EMBL/GenBank/DDBJ databases">
        <title>Massive genome expansion in bonnet fungi (Mycena s.s.) driven by repeated elements and novel gene families across ecological guilds.</title>
        <authorList>
            <consortium name="Lawrence Berkeley National Laboratory"/>
            <person name="Harder C.B."/>
            <person name="Miyauchi S."/>
            <person name="Viragh M."/>
            <person name="Kuo A."/>
            <person name="Thoen E."/>
            <person name="Andreopoulos B."/>
            <person name="Lu D."/>
            <person name="Skrede I."/>
            <person name="Drula E."/>
            <person name="Henrissat B."/>
            <person name="Morin E."/>
            <person name="Kohler A."/>
            <person name="Barry K."/>
            <person name="LaButti K."/>
            <person name="Morin E."/>
            <person name="Salamov A."/>
            <person name="Lipzen A."/>
            <person name="Mereny Z."/>
            <person name="Hegedus B."/>
            <person name="Baldrian P."/>
            <person name="Stursova M."/>
            <person name="Weitz H."/>
            <person name="Taylor A."/>
            <person name="Grigoriev I.V."/>
            <person name="Nagy L.G."/>
            <person name="Martin F."/>
            <person name="Kauserud H."/>
        </authorList>
    </citation>
    <scope>NUCLEOTIDE SEQUENCE</scope>
    <source>
        <strain evidence="3">CBHHK182m</strain>
    </source>
</reference>
<evidence type="ECO:0000259" key="2">
    <source>
        <dbReference type="Pfam" id="PF20149"/>
    </source>
</evidence>
<protein>
    <recommendedName>
        <fullName evidence="2">DUF6532 domain-containing protein</fullName>
    </recommendedName>
</protein>
<keyword evidence="4" id="KW-1185">Reference proteome</keyword>
<dbReference type="EMBL" id="JARKIB010000006">
    <property type="protein sequence ID" value="KAJ7779092.1"/>
    <property type="molecule type" value="Genomic_DNA"/>
</dbReference>
<feature type="compositionally biased region" description="Basic and acidic residues" evidence="1">
    <location>
        <begin position="528"/>
        <end position="538"/>
    </location>
</feature>
<dbReference type="Proteomes" id="UP001215598">
    <property type="component" value="Unassembled WGS sequence"/>
</dbReference>